<evidence type="ECO:0000256" key="1">
    <source>
        <dbReference type="ARBA" id="ARBA00004173"/>
    </source>
</evidence>
<evidence type="ECO:0000259" key="7">
    <source>
        <dbReference type="Pfam" id="PF17177"/>
    </source>
</evidence>
<dbReference type="PANTHER" id="PTHR45717:SF15">
    <property type="entry name" value="AGL218WP"/>
    <property type="match status" value="1"/>
</dbReference>
<evidence type="ECO:0000256" key="5">
    <source>
        <dbReference type="ARBA" id="ARBA00023128"/>
    </source>
</evidence>
<keyword evidence="3" id="KW-0677">Repeat</keyword>
<proteinExistence type="inferred from homology"/>
<feature type="repeat" description="PPR" evidence="6">
    <location>
        <begin position="31"/>
        <end position="65"/>
    </location>
</feature>
<keyword evidence="8" id="KW-1185">Reference proteome</keyword>
<protein>
    <submittedName>
        <fullName evidence="9">Pentatricopeptide repeat-containing protein At1g15480, mitochondrial-like</fullName>
    </submittedName>
</protein>
<dbReference type="Pfam" id="PF17177">
    <property type="entry name" value="PPR_long"/>
    <property type="match status" value="1"/>
</dbReference>
<dbReference type="InterPro" id="IPR011990">
    <property type="entry name" value="TPR-like_helical_dom_sf"/>
</dbReference>
<feature type="domain" description="PROP1-like PPR" evidence="7">
    <location>
        <begin position="9"/>
        <end position="147"/>
    </location>
</feature>
<keyword evidence="5" id="KW-0496">Mitochondrion</keyword>
<name>A0A6J1I6G4_CUCMA</name>
<dbReference type="GO" id="GO:0005739">
    <property type="term" value="C:mitochondrion"/>
    <property type="evidence" value="ECO:0007669"/>
    <property type="project" value="UniProtKB-SubCell"/>
</dbReference>
<dbReference type="FunFam" id="1.25.40.10:FF:000394">
    <property type="entry name" value="Pentatricopeptide repeat-containing protein, mitochondrial"/>
    <property type="match status" value="1"/>
</dbReference>
<gene>
    <name evidence="9" type="primary">LOC111470066</name>
</gene>
<dbReference type="PROSITE" id="PS51375">
    <property type="entry name" value="PPR"/>
    <property type="match status" value="2"/>
</dbReference>
<evidence type="ECO:0000313" key="8">
    <source>
        <dbReference type="Proteomes" id="UP000504608"/>
    </source>
</evidence>
<dbReference type="GO" id="GO:0003729">
    <property type="term" value="F:mRNA binding"/>
    <property type="evidence" value="ECO:0007669"/>
    <property type="project" value="UniProtKB-ARBA"/>
</dbReference>
<dbReference type="AlphaFoldDB" id="A0A6J1I6G4"/>
<dbReference type="Proteomes" id="UP000504608">
    <property type="component" value="Unplaced"/>
</dbReference>
<dbReference type="GeneID" id="111470066"/>
<accession>A0A6J1I6G4</accession>
<reference evidence="9" key="1">
    <citation type="submission" date="2025-08" db="UniProtKB">
        <authorList>
            <consortium name="RefSeq"/>
        </authorList>
    </citation>
    <scope>IDENTIFICATION</scope>
    <source>
        <tissue evidence="9">Young leaves</tissue>
    </source>
</reference>
<dbReference type="InterPro" id="IPR002885">
    <property type="entry name" value="PPR_rpt"/>
</dbReference>
<dbReference type="Gene3D" id="1.25.40.10">
    <property type="entry name" value="Tetratricopeptide repeat domain"/>
    <property type="match status" value="1"/>
</dbReference>
<evidence type="ECO:0000256" key="6">
    <source>
        <dbReference type="PROSITE-ProRule" id="PRU00708"/>
    </source>
</evidence>
<evidence type="ECO:0000256" key="2">
    <source>
        <dbReference type="ARBA" id="ARBA00007626"/>
    </source>
</evidence>
<dbReference type="RefSeq" id="XP_022971308.1">
    <property type="nucleotide sequence ID" value="XM_023115540.1"/>
</dbReference>
<sequence>MAAIVAWGKLKNVQEAEEIFDRVLKTWKKLSSKQYSTMLKVYADNKMLTKGKDLVKQMADSGCRIGPLTWDAVVKLYVEAGEVEKADSFLQKAVQKNQMKPLFTSYMVILDQYARRGDVHNAEKMFHRMRLSGYVARFSQFQALIQAYINAKAPAYGMKERMKADNVFPNKALAGKLAQIDAFRKTAVSDLLD</sequence>
<dbReference type="NCBIfam" id="TIGR00756">
    <property type="entry name" value="PPR"/>
    <property type="match status" value="2"/>
</dbReference>
<dbReference type="KEGG" id="cmax:111470066"/>
<organism evidence="8 9">
    <name type="scientific">Cucurbita maxima</name>
    <name type="common">Pumpkin</name>
    <name type="synonym">Winter squash</name>
    <dbReference type="NCBI Taxonomy" id="3661"/>
    <lineage>
        <taxon>Eukaryota</taxon>
        <taxon>Viridiplantae</taxon>
        <taxon>Streptophyta</taxon>
        <taxon>Embryophyta</taxon>
        <taxon>Tracheophyta</taxon>
        <taxon>Spermatophyta</taxon>
        <taxon>Magnoliopsida</taxon>
        <taxon>eudicotyledons</taxon>
        <taxon>Gunneridae</taxon>
        <taxon>Pentapetalae</taxon>
        <taxon>rosids</taxon>
        <taxon>fabids</taxon>
        <taxon>Cucurbitales</taxon>
        <taxon>Cucurbitaceae</taxon>
        <taxon>Cucurbiteae</taxon>
        <taxon>Cucurbita</taxon>
    </lineage>
</organism>
<evidence type="ECO:0000313" key="9">
    <source>
        <dbReference type="RefSeq" id="XP_022971308.1"/>
    </source>
</evidence>
<comment type="similarity">
    <text evidence="2">Belongs to the PPR family. P subfamily.</text>
</comment>
<dbReference type="OrthoDB" id="739241at2759"/>
<keyword evidence="4" id="KW-0809">Transit peptide</keyword>
<evidence type="ECO:0000256" key="3">
    <source>
        <dbReference type="ARBA" id="ARBA00022737"/>
    </source>
</evidence>
<feature type="repeat" description="PPR" evidence="6">
    <location>
        <begin position="102"/>
        <end position="136"/>
    </location>
</feature>
<dbReference type="InterPro" id="IPR033443">
    <property type="entry name" value="PROP1-like_PPR_dom"/>
</dbReference>
<evidence type="ECO:0000256" key="4">
    <source>
        <dbReference type="ARBA" id="ARBA00022946"/>
    </source>
</evidence>
<dbReference type="PANTHER" id="PTHR45717">
    <property type="entry name" value="OS12G0527900 PROTEIN"/>
    <property type="match status" value="1"/>
</dbReference>
<comment type="subcellular location">
    <subcellularLocation>
        <location evidence="1">Mitochondrion</location>
    </subcellularLocation>
</comment>